<dbReference type="OrthoDB" id="9801221at2"/>
<dbReference type="AlphaFoldDB" id="A0A5A9X5I9"/>
<accession>A0A5A9X5I9</accession>
<dbReference type="Proteomes" id="UP000324298">
    <property type="component" value="Unassembled WGS sequence"/>
</dbReference>
<feature type="transmembrane region" description="Helical" evidence="1">
    <location>
        <begin position="122"/>
        <end position="145"/>
    </location>
</feature>
<feature type="transmembrane region" description="Helical" evidence="1">
    <location>
        <begin position="210"/>
        <end position="235"/>
    </location>
</feature>
<reference evidence="2 3" key="1">
    <citation type="submission" date="2019-04" db="EMBL/GenBank/DDBJ databases">
        <title>Geobacter ruber sp. nov., ferric-reducing bacteria isolated from paddy soil.</title>
        <authorList>
            <person name="Xu Z."/>
            <person name="Masuda Y."/>
            <person name="Itoh H."/>
            <person name="Senoo K."/>
        </authorList>
    </citation>
    <scope>NUCLEOTIDE SEQUENCE [LARGE SCALE GENOMIC DNA]</scope>
    <source>
        <strain evidence="2 3">Red88</strain>
    </source>
</reference>
<sequence length="246" mass="27333">MICPKCTHEQPDGSDHCLRCGVIFAKVHSAPQLVTVEVAATPTATLSGVTGPFKERLFAVEAEENRLLLAGRFCLWLGLAVWGVRFMTTPVTGEHFNQSFMHLINLPFHEAGHLFFSPFGRFLQVLGGTLGQWLIPLVVTIAFLVRADRFAASVGLWWLGQSFMDIAPYMDDARAGQLMLLGGVTGSEVADYHDWEIILTRLGWMRYDHLIARLSFGCGVVLMLAALLWGGWVLYRQKRTGIPGRS</sequence>
<dbReference type="RefSeq" id="WP_149309343.1">
    <property type="nucleotide sequence ID" value="NZ_SRSD01000011.1"/>
</dbReference>
<evidence type="ECO:0000313" key="2">
    <source>
        <dbReference type="EMBL" id="KAA0888266.1"/>
    </source>
</evidence>
<organism evidence="2 3">
    <name type="scientific">Oryzomonas rubra</name>
    <dbReference type="NCBI Taxonomy" id="2509454"/>
    <lineage>
        <taxon>Bacteria</taxon>
        <taxon>Pseudomonadati</taxon>
        <taxon>Thermodesulfobacteriota</taxon>
        <taxon>Desulfuromonadia</taxon>
        <taxon>Geobacterales</taxon>
        <taxon>Geobacteraceae</taxon>
        <taxon>Oryzomonas</taxon>
    </lineage>
</organism>
<feature type="transmembrane region" description="Helical" evidence="1">
    <location>
        <begin position="67"/>
        <end position="87"/>
    </location>
</feature>
<proteinExistence type="predicted"/>
<comment type="caution">
    <text evidence="2">The sequence shown here is derived from an EMBL/GenBank/DDBJ whole genome shotgun (WGS) entry which is preliminary data.</text>
</comment>
<gene>
    <name evidence="2" type="ORF">ET418_16120</name>
</gene>
<keyword evidence="1" id="KW-1133">Transmembrane helix</keyword>
<keyword evidence="1" id="KW-0812">Transmembrane</keyword>
<evidence type="ECO:0000256" key="1">
    <source>
        <dbReference type="SAM" id="Phobius"/>
    </source>
</evidence>
<evidence type="ECO:0000313" key="3">
    <source>
        <dbReference type="Proteomes" id="UP000324298"/>
    </source>
</evidence>
<keyword evidence="3" id="KW-1185">Reference proteome</keyword>
<name>A0A5A9X5I9_9BACT</name>
<protein>
    <submittedName>
        <fullName evidence="2">Zinc ribbon domain-containing protein</fullName>
    </submittedName>
</protein>
<keyword evidence="1" id="KW-0472">Membrane</keyword>
<dbReference type="EMBL" id="SRSD01000011">
    <property type="protein sequence ID" value="KAA0888266.1"/>
    <property type="molecule type" value="Genomic_DNA"/>
</dbReference>